<keyword evidence="1" id="KW-1185">Reference proteome</keyword>
<evidence type="ECO:0000313" key="1">
    <source>
        <dbReference type="Proteomes" id="UP000887566"/>
    </source>
</evidence>
<evidence type="ECO:0000313" key="2">
    <source>
        <dbReference type="WBParaSite" id="PSAMB.scaffold467size70330.g6246.t1"/>
    </source>
</evidence>
<reference evidence="2" key="1">
    <citation type="submission" date="2022-11" db="UniProtKB">
        <authorList>
            <consortium name="WormBaseParasite"/>
        </authorList>
    </citation>
    <scope>IDENTIFICATION</scope>
</reference>
<protein>
    <submittedName>
        <fullName evidence="2">Uncharacterized protein</fullName>
    </submittedName>
</protein>
<sequence length="155" mass="17367">MQCASGRGEKIARLWRLINGRRSVGVDEGGAKASLDVEVGAARDALTRKAALATVKPPHLCQRSELGSSAADGSNHGCSRAVRRTGNRRRTVVGMAAAARNIARHRRPTTPRRHARRQRQKRRFVRRRWIDSFRIVDAHCLDKDCHKRATLDTSR</sequence>
<accession>A0A914WLW1</accession>
<name>A0A914WLW1_9BILA</name>
<dbReference type="Proteomes" id="UP000887566">
    <property type="component" value="Unplaced"/>
</dbReference>
<dbReference type="WBParaSite" id="PSAMB.scaffold467size70330.g6246.t1">
    <property type="protein sequence ID" value="PSAMB.scaffold467size70330.g6246.t1"/>
    <property type="gene ID" value="PSAMB.scaffold467size70330.g6246"/>
</dbReference>
<dbReference type="AlphaFoldDB" id="A0A914WLW1"/>
<organism evidence="1 2">
    <name type="scientific">Plectus sambesii</name>
    <dbReference type="NCBI Taxonomy" id="2011161"/>
    <lineage>
        <taxon>Eukaryota</taxon>
        <taxon>Metazoa</taxon>
        <taxon>Ecdysozoa</taxon>
        <taxon>Nematoda</taxon>
        <taxon>Chromadorea</taxon>
        <taxon>Plectida</taxon>
        <taxon>Plectina</taxon>
        <taxon>Plectoidea</taxon>
        <taxon>Plectidae</taxon>
        <taxon>Plectus</taxon>
    </lineage>
</organism>
<proteinExistence type="predicted"/>